<dbReference type="EMBL" id="CABPSI010000003">
    <property type="protein sequence ID" value="VVE14287.1"/>
    <property type="molecule type" value="Genomic_DNA"/>
</dbReference>
<dbReference type="Proteomes" id="UP000333828">
    <property type="component" value="Unassembled WGS sequence"/>
</dbReference>
<dbReference type="InterPro" id="IPR011990">
    <property type="entry name" value="TPR-like_helical_dom_sf"/>
</dbReference>
<protein>
    <recommendedName>
        <fullName evidence="4">CesD/SycD/LcrH family type III secretion system chaperone</fullName>
    </recommendedName>
</protein>
<keyword evidence="3" id="KW-1185">Reference proteome</keyword>
<evidence type="ECO:0008006" key="4">
    <source>
        <dbReference type="Google" id="ProtNLM"/>
    </source>
</evidence>
<accession>A0A5E4VPE4</accession>
<dbReference type="Pfam" id="PF13432">
    <property type="entry name" value="TPR_16"/>
    <property type="match status" value="1"/>
</dbReference>
<dbReference type="AlphaFoldDB" id="A0A5E4VPE4"/>
<dbReference type="SUPFAM" id="SSF48452">
    <property type="entry name" value="TPR-like"/>
    <property type="match status" value="1"/>
</dbReference>
<reference evidence="2 3" key="1">
    <citation type="submission" date="2019-08" db="EMBL/GenBank/DDBJ databases">
        <authorList>
            <person name="Peeters C."/>
        </authorList>
    </citation>
    <scope>NUCLEOTIDE SEQUENCE [LARGE SCALE GENOMIC DNA]</scope>
    <source>
        <strain evidence="2 3">LMG 31115</strain>
    </source>
</reference>
<evidence type="ECO:0000313" key="2">
    <source>
        <dbReference type="EMBL" id="VVE14287.1"/>
    </source>
</evidence>
<proteinExistence type="predicted"/>
<evidence type="ECO:0000256" key="1">
    <source>
        <dbReference type="SAM" id="MobiDB-lite"/>
    </source>
</evidence>
<name>A0A5E4VPE4_9BURK</name>
<evidence type="ECO:0000313" key="3">
    <source>
        <dbReference type="Proteomes" id="UP000333828"/>
    </source>
</evidence>
<feature type="compositionally biased region" description="Basic and acidic residues" evidence="1">
    <location>
        <begin position="14"/>
        <end position="27"/>
    </location>
</feature>
<feature type="region of interest" description="Disordered" evidence="1">
    <location>
        <begin position="1"/>
        <end position="27"/>
    </location>
</feature>
<dbReference type="Gene3D" id="1.25.40.10">
    <property type="entry name" value="Tetratricopeptide repeat domain"/>
    <property type="match status" value="1"/>
</dbReference>
<sequence length="147" mass="16036">MIPSAAVDVARQQKGIEMRPEAPHSDPEDRAAFLHACARYDAGDHESAVTHLTALLRKRPLHLGALKLLGYALYEREAYALAASPLITAAMLDSEDPEPAYVAACCLIKTQDVELARSVLQAVAEISRRIPLHAEFGLRARQLLATL</sequence>
<organism evidence="2 3">
    <name type="scientific">Pandoraea iniqua</name>
    <dbReference type="NCBI Taxonomy" id="2508288"/>
    <lineage>
        <taxon>Bacteria</taxon>
        <taxon>Pseudomonadati</taxon>
        <taxon>Pseudomonadota</taxon>
        <taxon>Betaproteobacteria</taxon>
        <taxon>Burkholderiales</taxon>
        <taxon>Burkholderiaceae</taxon>
        <taxon>Pandoraea</taxon>
    </lineage>
</organism>
<gene>
    <name evidence="2" type="ORF">PIN31115_02791</name>
</gene>